<feature type="domain" description="Pseudouridine synthase I TruA alpha/beta" evidence="6">
    <location>
        <begin position="356"/>
        <end position="465"/>
    </location>
</feature>
<dbReference type="GO" id="GO:0005737">
    <property type="term" value="C:cytoplasm"/>
    <property type="evidence" value="ECO:0007669"/>
    <property type="project" value="TreeGrafter"/>
</dbReference>
<feature type="coiled-coil region" evidence="4">
    <location>
        <begin position="27"/>
        <end position="54"/>
    </location>
</feature>
<gene>
    <name evidence="7" type="ORF">GIB67_022605</name>
</gene>
<dbReference type="Pfam" id="PF01416">
    <property type="entry name" value="PseudoU_synth_1"/>
    <property type="match status" value="1"/>
</dbReference>
<dbReference type="NCBIfam" id="TIGR00071">
    <property type="entry name" value="hisT_truA"/>
    <property type="match status" value="1"/>
</dbReference>
<proteinExistence type="inferred from homology"/>
<feature type="region of interest" description="Disordered" evidence="5">
    <location>
        <begin position="1"/>
        <end position="27"/>
    </location>
</feature>
<dbReference type="OrthoDB" id="25767at2759"/>
<dbReference type="InterPro" id="IPR020095">
    <property type="entry name" value="PsdUridine_synth_TruA_C"/>
</dbReference>
<keyword evidence="2" id="KW-0819">tRNA processing</keyword>
<feature type="compositionally biased region" description="Polar residues" evidence="5">
    <location>
        <begin position="18"/>
        <end position="27"/>
    </location>
</feature>
<dbReference type="PANTHER" id="PTHR11142:SF5">
    <property type="entry name" value="TRNA PSEUDOURIDINE(38_39) SYNTHASE"/>
    <property type="match status" value="1"/>
</dbReference>
<dbReference type="GO" id="GO:0009982">
    <property type="term" value="F:pseudouridine synthase activity"/>
    <property type="evidence" value="ECO:0007669"/>
    <property type="project" value="InterPro"/>
</dbReference>
<dbReference type="PANTHER" id="PTHR11142">
    <property type="entry name" value="PSEUDOURIDYLATE SYNTHASE"/>
    <property type="match status" value="1"/>
</dbReference>
<dbReference type="GO" id="GO:0031119">
    <property type="term" value="P:tRNA pseudouridine synthesis"/>
    <property type="evidence" value="ECO:0007669"/>
    <property type="project" value="TreeGrafter"/>
</dbReference>
<evidence type="ECO:0000256" key="2">
    <source>
        <dbReference type="ARBA" id="ARBA00022694"/>
    </source>
</evidence>
<dbReference type="Gene3D" id="3.30.70.580">
    <property type="entry name" value="Pseudouridine synthase I, catalytic domain, N-terminal subdomain"/>
    <property type="match status" value="1"/>
</dbReference>
<sequence>MEERQVDPHPNTLDPPIDSSNGGNPLITNLHSQLNSLQNKVKELELENATLLSLISSCQCGMATGKSDSSISRGHDVAEERMNVSKCCDAIKQVSVSGFGEDVNGDDATGGEGTLSLVPMKKKKSREISLGFNIVPHQSKRYVALKVLYFGQRFYGFASEAQMDPTVESEIFDALKKTRLLVGNKEESQYSRCGRTDKGVSSVGQVISLYLRSKLKDSAGRAHNEEISPENIDALFLRNEEIDYVRVLNGVLPKDIRVISWCPAPVKFHASSCTGTEMLTVPLVITAMETPIWCLIRAPYPPLLLSSEPFQLSMVTRESGGSHLHLISWFSCLSREYKYLFWKENLDIVAMEMAGKKFVGEHDFRNFCKMDVVNVHNYRRNVTSFGISSCSVRSEDNQLWAMTINGSAFLWHQVRCMVAVLFMIGRGLEPPTVIDALLDTNRTPRKPQYTMAPELPLVLQSCNFESLRFTCSPDAGAALLQHLQNEIKTYNLQAAIFQEALNSCLSTTIDGNSFTRGKKKAVHVPLASRPTERVKTRAQFYAWYLELTLPERKHSADLD</sequence>
<dbReference type="Proteomes" id="UP000541444">
    <property type="component" value="Unassembled WGS sequence"/>
</dbReference>
<evidence type="ECO:0000256" key="4">
    <source>
        <dbReference type="SAM" id="Coils"/>
    </source>
</evidence>
<evidence type="ECO:0000256" key="3">
    <source>
        <dbReference type="ARBA" id="ARBA00023235"/>
    </source>
</evidence>
<keyword evidence="3" id="KW-0413">Isomerase</keyword>
<accession>A0A7J7P8E7</accession>
<dbReference type="InterPro" id="IPR020097">
    <property type="entry name" value="PsdUridine_synth_TruA_a/b_dom"/>
</dbReference>
<keyword evidence="8" id="KW-1185">Reference proteome</keyword>
<dbReference type="SUPFAM" id="SSF55120">
    <property type="entry name" value="Pseudouridine synthase"/>
    <property type="match status" value="2"/>
</dbReference>
<keyword evidence="4" id="KW-0175">Coiled coil</keyword>
<dbReference type="GO" id="GO:0005634">
    <property type="term" value="C:nucleus"/>
    <property type="evidence" value="ECO:0007669"/>
    <property type="project" value="TreeGrafter"/>
</dbReference>
<dbReference type="FunFam" id="3.30.70.580:FF:000012">
    <property type="entry name" value="tRNA pseudouridine synthase"/>
    <property type="match status" value="1"/>
</dbReference>
<evidence type="ECO:0000256" key="5">
    <source>
        <dbReference type="SAM" id="MobiDB-lite"/>
    </source>
</evidence>
<evidence type="ECO:0000259" key="6">
    <source>
        <dbReference type="Pfam" id="PF01416"/>
    </source>
</evidence>
<dbReference type="Gene3D" id="3.30.70.660">
    <property type="entry name" value="Pseudouridine synthase I, catalytic domain, C-terminal subdomain"/>
    <property type="match status" value="1"/>
</dbReference>
<dbReference type="InterPro" id="IPR001406">
    <property type="entry name" value="PsdUridine_synth_TruA"/>
</dbReference>
<reference evidence="7 8" key="1">
    <citation type="journal article" date="2020" name="IScience">
        <title>Genome Sequencing of the Endangered Kingdonia uniflora (Circaeasteraceae, Ranunculales) Reveals Potential Mechanisms of Evolutionary Specialization.</title>
        <authorList>
            <person name="Sun Y."/>
            <person name="Deng T."/>
            <person name="Zhang A."/>
            <person name="Moore M.J."/>
            <person name="Landis J.B."/>
            <person name="Lin N."/>
            <person name="Zhang H."/>
            <person name="Zhang X."/>
            <person name="Huang J."/>
            <person name="Zhang X."/>
            <person name="Sun H."/>
            <person name="Wang H."/>
        </authorList>
    </citation>
    <scope>NUCLEOTIDE SEQUENCE [LARGE SCALE GENOMIC DNA]</scope>
    <source>
        <strain evidence="7">TB1705</strain>
        <tissue evidence="7">Leaf</tissue>
    </source>
</reference>
<evidence type="ECO:0000313" key="7">
    <source>
        <dbReference type="EMBL" id="KAF6175603.1"/>
    </source>
</evidence>
<dbReference type="GO" id="GO:0003723">
    <property type="term" value="F:RNA binding"/>
    <property type="evidence" value="ECO:0007669"/>
    <property type="project" value="InterPro"/>
</dbReference>
<comment type="similarity">
    <text evidence="1">Belongs to the tRNA pseudouridine synthase TruA family.</text>
</comment>
<protein>
    <recommendedName>
        <fullName evidence="6">Pseudouridine synthase I TruA alpha/beta domain-containing protein</fullName>
    </recommendedName>
</protein>
<evidence type="ECO:0000313" key="8">
    <source>
        <dbReference type="Proteomes" id="UP000541444"/>
    </source>
</evidence>
<dbReference type="GO" id="GO:1990481">
    <property type="term" value="P:mRNA pseudouridine synthesis"/>
    <property type="evidence" value="ECO:0007669"/>
    <property type="project" value="TreeGrafter"/>
</dbReference>
<dbReference type="FunFam" id="3.30.70.660:FF:000010">
    <property type="entry name" value="tRNA pseudouridine synthase"/>
    <property type="match status" value="1"/>
</dbReference>
<evidence type="ECO:0000256" key="1">
    <source>
        <dbReference type="ARBA" id="ARBA00009375"/>
    </source>
</evidence>
<dbReference type="AlphaFoldDB" id="A0A7J7P8E7"/>
<name>A0A7J7P8E7_9MAGN</name>
<dbReference type="EMBL" id="JACGCM010000155">
    <property type="protein sequence ID" value="KAF6175603.1"/>
    <property type="molecule type" value="Genomic_DNA"/>
</dbReference>
<comment type="caution">
    <text evidence="7">The sequence shown here is derived from an EMBL/GenBank/DDBJ whole genome shotgun (WGS) entry which is preliminary data.</text>
</comment>
<organism evidence="7 8">
    <name type="scientific">Kingdonia uniflora</name>
    <dbReference type="NCBI Taxonomy" id="39325"/>
    <lineage>
        <taxon>Eukaryota</taxon>
        <taxon>Viridiplantae</taxon>
        <taxon>Streptophyta</taxon>
        <taxon>Embryophyta</taxon>
        <taxon>Tracheophyta</taxon>
        <taxon>Spermatophyta</taxon>
        <taxon>Magnoliopsida</taxon>
        <taxon>Ranunculales</taxon>
        <taxon>Circaeasteraceae</taxon>
        <taxon>Kingdonia</taxon>
    </lineage>
</organism>
<dbReference type="InterPro" id="IPR020094">
    <property type="entry name" value="TruA/RsuA/RluB/E/F_N"/>
</dbReference>
<dbReference type="InterPro" id="IPR020103">
    <property type="entry name" value="PsdUridine_synth_cat_dom_sf"/>
</dbReference>